<name>A0A2D2Q3B3_PARLV</name>
<reference evidence="4" key="2">
    <citation type="journal article" date="2022" name="Front. Microbiol.">
        <title>Comparative Genomic Analysis Revealed Distinct Molecular Components and Organization of CO2-Concentrating Mechanism in Thermophilic Cyanobacteria.</title>
        <authorList>
            <person name="Tang J."/>
            <person name="Zhou H."/>
            <person name="Yao D."/>
            <person name="Riaz S."/>
            <person name="You D."/>
            <person name="Klepacz-Smolka A."/>
            <person name="Daroch M."/>
        </authorList>
    </citation>
    <scope>NUCLEOTIDE SEQUENCE [LARGE SCALE GENOMIC DNA]</scope>
    <source>
        <strain evidence="4">PCC 6715</strain>
    </source>
</reference>
<keyword evidence="4" id="KW-1185">Reference proteome</keyword>
<dbReference type="InterPro" id="IPR007572">
    <property type="entry name" value="Uncharacterised_Ycf20"/>
</dbReference>
<evidence type="ECO:0000256" key="2">
    <source>
        <dbReference type="SAM" id="Phobius"/>
    </source>
</evidence>
<keyword evidence="2" id="KW-0812">Transmembrane</keyword>
<keyword evidence="2" id="KW-0472">Membrane</keyword>
<dbReference type="RefSeq" id="WP_099799333.1">
    <property type="nucleotide sequence ID" value="NZ_CP018092.1"/>
</dbReference>
<keyword evidence="2" id="KW-1133">Transmembrane helix</keyword>
<evidence type="ECO:0000313" key="4">
    <source>
        <dbReference type="Proteomes" id="UP000231057"/>
    </source>
</evidence>
<feature type="transmembrane region" description="Helical" evidence="2">
    <location>
        <begin position="57"/>
        <end position="76"/>
    </location>
</feature>
<accession>A0A2D2Q3B3</accession>
<dbReference type="AlphaFoldDB" id="A0A2D2Q3B3"/>
<dbReference type="EMBL" id="CP018092">
    <property type="protein sequence ID" value="ATS19000.1"/>
    <property type="molecule type" value="Genomic_DNA"/>
</dbReference>
<dbReference type="KEGG" id="slw:BRW62_09885"/>
<dbReference type="OrthoDB" id="424985at2"/>
<dbReference type="Pfam" id="PF04483">
    <property type="entry name" value="DUF565"/>
    <property type="match status" value="1"/>
</dbReference>
<evidence type="ECO:0000313" key="3">
    <source>
        <dbReference type="EMBL" id="ATS19000.1"/>
    </source>
</evidence>
<dbReference type="Proteomes" id="UP000231057">
    <property type="component" value="Chromosome"/>
</dbReference>
<feature type="transmembrane region" description="Helical" evidence="2">
    <location>
        <begin position="88"/>
        <end position="108"/>
    </location>
</feature>
<dbReference type="PANTHER" id="PTHR33787">
    <property type="match status" value="1"/>
</dbReference>
<organism evidence="3 4">
    <name type="scientific">Parathermosynechococcus lividus PCC 6715</name>
    <dbReference type="NCBI Taxonomy" id="1917166"/>
    <lineage>
        <taxon>Bacteria</taxon>
        <taxon>Bacillati</taxon>
        <taxon>Cyanobacteriota</taxon>
        <taxon>Cyanophyceae</taxon>
        <taxon>Acaryochloridales</taxon>
        <taxon>Thermosynechococcaceae</taxon>
        <taxon>Parathermosynechococcus</taxon>
    </lineage>
</organism>
<proteinExistence type="inferred from homology"/>
<gene>
    <name evidence="3" type="ORF">BRW62_09885</name>
</gene>
<evidence type="ECO:0000256" key="1">
    <source>
        <dbReference type="ARBA" id="ARBA00009846"/>
    </source>
</evidence>
<sequence>MQQTRLNTLLDRLGTQIQDQLKNPWRRLATLVIAILFGVFLGLAISSTAGQVGYLDIVASALVAIAAEVISALFYSDRWKLRQTLFGEVLNAFKFGVLYGLFLVAFLLGS</sequence>
<reference evidence="3 4" key="1">
    <citation type="submission" date="2016-11" db="EMBL/GenBank/DDBJ databases">
        <title>Complete genome sequence of thermophilic cyanobacteria strain Synechococcus sp. PCC6715.</title>
        <authorList>
            <person name="Tang J."/>
            <person name="Daroch M."/>
            <person name="Liang Y."/>
            <person name="Jiang D."/>
            <person name="Shah M."/>
        </authorList>
    </citation>
    <scope>NUCLEOTIDE SEQUENCE [LARGE SCALE GENOMIC DNA]</scope>
    <source>
        <strain evidence="3 4">PCC 6715</strain>
    </source>
</reference>
<evidence type="ECO:0008006" key="5">
    <source>
        <dbReference type="Google" id="ProtNLM"/>
    </source>
</evidence>
<protein>
    <recommendedName>
        <fullName evidence="5">DUF565 domain-containing protein</fullName>
    </recommendedName>
</protein>
<feature type="transmembrane region" description="Helical" evidence="2">
    <location>
        <begin position="28"/>
        <end position="45"/>
    </location>
</feature>
<comment type="similarity">
    <text evidence="1">Belongs to the ycf20 family.</text>
</comment>
<dbReference type="PANTHER" id="PTHR33787:SF5">
    <property type="entry name" value="YCF20-LIKE PROTEIN"/>
    <property type="match status" value="1"/>
</dbReference>